<reference evidence="2" key="1">
    <citation type="submission" date="2019-10" db="EMBL/GenBank/DDBJ databases">
        <authorList>
            <consortium name="DOE Joint Genome Institute"/>
            <person name="Kuo A."/>
            <person name="Miyauchi S."/>
            <person name="Kiss E."/>
            <person name="Drula E."/>
            <person name="Kohler A."/>
            <person name="Sanchez-Garcia M."/>
            <person name="Andreopoulos B."/>
            <person name="Barry K.W."/>
            <person name="Bonito G."/>
            <person name="Buee M."/>
            <person name="Carver A."/>
            <person name="Chen C."/>
            <person name="Cichocki N."/>
            <person name="Clum A."/>
            <person name="Culley D."/>
            <person name="Crous P.W."/>
            <person name="Fauchery L."/>
            <person name="Girlanda M."/>
            <person name="Hayes R."/>
            <person name="Keri Z."/>
            <person name="LaButti K."/>
            <person name="Lipzen A."/>
            <person name="Lombard V."/>
            <person name="Magnuson J."/>
            <person name="Maillard F."/>
            <person name="Morin E."/>
            <person name="Murat C."/>
            <person name="Nolan M."/>
            <person name="Ohm R."/>
            <person name="Pangilinan J."/>
            <person name="Pereira M."/>
            <person name="Perotto S."/>
            <person name="Peter M."/>
            <person name="Riley R."/>
            <person name="Sitrit Y."/>
            <person name="Stielow B."/>
            <person name="Szollosi G."/>
            <person name="Zifcakova L."/>
            <person name="Stursova M."/>
            <person name="Spatafora J.W."/>
            <person name="Tedersoo L."/>
            <person name="Vaario L.-M."/>
            <person name="Yamada A."/>
            <person name="Yan M."/>
            <person name="Wang P."/>
            <person name="Xu J."/>
            <person name="Bruns T."/>
            <person name="Baldrian P."/>
            <person name="Vilgalys R."/>
            <person name="Henrissat B."/>
            <person name="Grigoriev I.V."/>
            <person name="Hibbett D."/>
            <person name="Nagy L.G."/>
            <person name="Martin F.M."/>
        </authorList>
    </citation>
    <scope>NUCLEOTIDE SEQUENCE</scope>
    <source>
        <strain evidence="2">BED1</strain>
    </source>
</reference>
<keyword evidence="1" id="KW-0472">Membrane</keyword>
<comment type="caution">
    <text evidence="2">The sequence shown here is derived from an EMBL/GenBank/DDBJ whole genome shotgun (WGS) entry which is preliminary data.</text>
</comment>
<dbReference type="Proteomes" id="UP001194468">
    <property type="component" value="Unassembled WGS sequence"/>
</dbReference>
<dbReference type="AlphaFoldDB" id="A0AAD4GIV6"/>
<accession>A0AAD4GIV6</accession>
<organism evidence="2 3">
    <name type="scientific">Boletus edulis BED1</name>
    <dbReference type="NCBI Taxonomy" id="1328754"/>
    <lineage>
        <taxon>Eukaryota</taxon>
        <taxon>Fungi</taxon>
        <taxon>Dikarya</taxon>
        <taxon>Basidiomycota</taxon>
        <taxon>Agaricomycotina</taxon>
        <taxon>Agaricomycetes</taxon>
        <taxon>Agaricomycetidae</taxon>
        <taxon>Boletales</taxon>
        <taxon>Boletineae</taxon>
        <taxon>Boletaceae</taxon>
        <taxon>Boletoideae</taxon>
        <taxon>Boletus</taxon>
    </lineage>
</organism>
<name>A0AAD4GIV6_BOLED</name>
<keyword evidence="3" id="KW-1185">Reference proteome</keyword>
<evidence type="ECO:0000313" key="2">
    <source>
        <dbReference type="EMBL" id="KAF8447719.1"/>
    </source>
</evidence>
<protein>
    <submittedName>
        <fullName evidence="2">Uncharacterized protein</fullName>
    </submittedName>
</protein>
<dbReference type="EMBL" id="WHUW01000004">
    <property type="protein sequence ID" value="KAF8447719.1"/>
    <property type="molecule type" value="Genomic_DNA"/>
</dbReference>
<reference evidence="2" key="2">
    <citation type="journal article" date="2020" name="Nat. Commun.">
        <title>Large-scale genome sequencing of mycorrhizal fungi provides insights into the early evolution of symbiotic traits.</title>
        <authorList>
            <person name="Miyauchi S."/>
            <person name="Kiss E."/>
            <person name="Kuo A."/>
            <person name="Drula E."/>
            <person name="Kohler A."/>
            <person name="Sanchez-Garcia M."/>
            <person name="Morin E."/>
            <person name="Andreopoulos B."/>
            <person name="Barry K.W."/>
            <person name="Bonito G."/>
            <person name="Buee M."/>
            <person name="Carver A."/>
            <person name="Chen C."/>
            <person name="Cichocki N."/>
            <person name="Clum A."/>
            <person name="Culley D."/>
            <person name="Crous P.W."/>
            <person name="Fauchery L."/>
            <person name="Girlanda M."/>
            <person name="Hayes R.D."/>
            <person name="Keri Z."/>
            <person name="LaButti K."/>
            <person name="Lipzen A."/>
            <person name="Lombard V."/>
            <person name="Magnuson J."/>
            <person name="Maillard F."/>
            <person name="Murat C."/>
            <person name="Nolan M."/>
            <person name="Ohm R.A."/>
            <person name="Pangilinan J."/>
            <person name="Pereira M.F."/>
            <person name="Perotto S."/>
            <person name="Peter M."/>
            <person name="Pfister S."/>
            <person name="Riley R."/>
            <person name="Sitrit Y."/>
            <person name="Stielow J.B."/>
            <person name="Szollosi G."/>
            <person name="Zifcakova L."/>
            <person name="Stursova M."/>
            <person name="Spatafora J.W."/>
            <person name="Tedersoo L."/>
            <person name="Vaario L.M."/>
            <person name="Yamada A."/>
            <person name="Yan M."/>
            <person name="Wang P."/>
            <person name="Xu J."/>
            <person name="Bruns T."/>
            <person name="Baldrian P."/>
            <person name="Vilgalys R."/>
            <person name="Dunand C."/>
            <person name="Henrissat B."/>
            <person name="Grigoriev I.V."/>
            <person name="Hibbett D."/>
            <person name="Nagy L.G."/>
            <person name="Martin F.M."/>
        </authorList>
    </citation>
    <scope>NUCLEOTIDE SEQUENCE</scope>
    <source>
        <strain evidence="2">BED1</strain>
    </source>
</reference>
<proteinExistence type="predicted"/>
<feature type="transmembrane region" description="Helical" evidence="1">
    <location>
        <begin position="17"/>
        <end position="40"/>
    </location>
</feature>
<gene>
    <name evidence="2" type="ORF">L210DRAFT_940489</name>
</gene>
<evidence type="ECO:0000256" key="1">
    <source>
        <dbReference type="SAM" id="Phobius"/>
    </source>
</evidence>
<evidence type="ECO:0000313" key="3">
    <source>
        <dbReference type="Proteomes" id="UP001194468"/>
    </source>
</evidence>
<keyword evidence="1" id="KW-0812">Transmembrane</keyword>
<keyword evidence="1" id="KW-1133">Transmembrane helix</keyword>
<sequence length="59" mass="6407">MTQSIANENQGMCNNHLLVGMCEDVVCTSILSGLCLLMIVRLLGPMIHQAPTDQIASNY</sequence>